<proteinExistence type="predicted"/>
<dbReference type="EMBL" id="CP027667">
    <property type="protein sequence ID" value="AVO48890.1"/>
    <property type="molecule type" value="Genomic_DNA"/>
</dbReference>
<keyword evidence="2" id="KW-1185">Reference proteome</keyword>
<dbReference type="AlphaFoldDB" id="A0A2R3QAT4"/>
<dbReference type="KEGG" id="mela:C6568_06210"/>
<organism evidence="1 2">
    <name type="scientific">Melaminivora suipulveris</name>
    <dbReference type="NCBI Taxonomy" id="2109913"/>
    <lineage>
        <taxon>Bacteria</taxon>
        <taxon>Pseudomonadati</taxon>
        <taxon>Pseudomonadota</taxon>
        <taxon>Betaproteobacteria</taxon>
        <taxon>Burkholderiales</taxon>
        <taxon>Comamonadaceae</taxon>
        <taxon>Melaminivora</taxon>
    </lineage>
</organism>
<gene>
    <name evidence="1" type="ORF">C6568_06210</name>
</gene>
<evidence type="ECO:0000313" key="2">
    <source>
        <dbReference type="Proteomes" id="UP000237925"/>
    </source>
</evidence>
<accession>A0A2R3QAT4</accession>
<protein>
    <submittedName>
        <fullName evidence="1">Uncharacterized protein</fullName>
    </submittedName>
</protein>
<reference evidence="1 2" key="1">
    <citation type="submission" date="2018-03" db="EMBL/GenBank/DDBJ databases">
        <title>Genome sequencing of Melaminivora sp.</title>
        <authorList>
            <person name="Kim S.-J."/>
            <person name="Heo J."/>
            <person name="Ahn J.-H."/>
            <person name="Kwon S.-W."/>
        </authorList>
    </citation>
    <scope>NUCLEOTIDE SEQUENCE [LARGE SCALE GENOMIC DNA]</scope>
    <source>
        <strain evidence="1 2">SC2-9</strain>
    </source>
</reference>
<evidence type="ECO:0000313" key="1">
    <source>
        <dbReference type="EMBL" id="AVO48890.1"/>
    </source>
</evidence>
<sequence length="113" mass="12755">MGAIAGKNLSVADHPLEDAFWRENYANRPYASGASYDDFGPAYSHGVNGYAKYQGQGRNFEDVEPDLARDWPSARGTSTLDWERARPASRDAWHRLSERTAQALLDNPEQRRL</sequence>
<name>A0A2R3QAT4_9BURK</name>
<dbReference type="Proteomes" id="UP000237925">
    <property type="component" value="Chromosome"/>
</dbReference>